<name>A0A3R9HFU1_STRCR</name>
<accession>A0A3R9HFU1</accession>
<dbReference type="EMBL" id="RJNA01000001">
    <property type="protein sequence ID" value="RSI45760.1"/>
    <property type="molecule type" value="Genomic_DNA"/>
</dbReference>
<feature type="transmembrane region" description="Helical" evidence="1">
    <location>
        <begin position="132"/>
        <end position="151"/>
    </location>
</feature>
<gene>
    <name evidence="2" type="ORF">D8872_00850</name>
</gene>
<feature type="transmembrane region" description="Helical" evidence="1">
    <location>
        <begin position="100"/>
        <end position="120"/>
    </location>
</feature>
<keyword evidence="1" id="KW-0812">Transmembrane</keyword>
<dbReference type="AlphaFoldDB" id="A0A3R9HFU1"/>
<keyword evidence="1" id="KW-0472">Membrane</keyword>
<reference evidence="2 3" key="1">
    <citation type="submission" date="2018-11" db="EMBL/GenBank/DDBJ databases">
        <title>Species Designations Belie Phenotypic and Genotypic Heterogeneity in Oral Streptococci.</title>
        <authorList>
            <person name="Velsko I."/>
        </authorList>
    </citation>
    <scope>NUCLEOTIDE SEQUENCE [LARGE SCALE GENOMIC DNA]</scope>
    <source>
        <strain evidence="2 3">BCC51</strain>
    </source>
</reference>
<dbReference type="Pfam" id="PF11368">
    <property type="entry name" value="DUF3169"/>
    <property type="match status" value="1"/>
</dbReference>
<feature type="transmembrane region" description="Helical" evidence="1">
    <location>
        <begin position="7"/>
        <end position="29"/>
    </location>
</feature>
<keyword evidence="1" id="KW-1133">Transmembrane helix</keyword>
<feature type="transmembrane region" description="Helical" evidence="1">
    <location>
        <begin position="205"/>
        <end position="234"/>
    </location>
</feature>
<evidence type="ECO:0008006" key="4">
    <source>
        <dbReference type="Google" id="ProtNLM"/>
    </source>
</evidence>
<feature type="transmembrane region" description="Helical" evidence="1">
    <location>
        <begin position="49"/>
        <end position="66"/>
    </location>
</feature>
<dbReference type="Proteomes" id="UP000282617">
    <property type="component" value="Unassembled WGS sequence"/>
</dbReference>
<organism evidence="2 3">
    <name type="scientific">Streptococcus cristatus</name>
    <dbReference type="NCBI Taxonomy" id="45634"/>
    <lineage>
        <taxon>Bacteria</taxon>
        <taxon>Bacillati</taxon>
        <taxon>Bacillota</taxon>
        <taxon>Bacilli</taxon>
        <taxon>Lactobacillales</taxon>
        <taxon>Streptococcaceae</taxon>
        <taxon>Streptococcus</taxon>
    </lineage>
</organism>
<evidence type="ECO:0000256" key="1">
    <source>
        <dbReference type="SAM" id="Phobius"/>
    </source>
</evidence>
<comment type="caution">
    <text evidence="2">The sequence shown here is derived from an EMBL/GenBank/DDBJ whole genome shotgun (WGS) entry which is preliminary data.</text>
</comment>
<proteinExistence type="predicted"/>
<protein>
    <recommendedName>
        <fullName evidence="4">DUF3169 family protein</fullName>
    </recommendedName>
</protein>
<evidence type="ECO:0000313" key="3">
    <source>
        <dbReference type="Proteomes" id="UP000282617"/>
    </source>
</evidence>
<dbReference type="RefSeq" id="WP_125389630.1">
    <property type="nucleotide sequence ID" value="NZ_RJNA01000001.1"/>
</dbReference>
<evidence type="ECO:0000313" key="2">
    <source>
        <dbReference type="EMBL" id="RSI45760.1"/>
    </source>
</evidence>
<sequence>MSTKKRILRNIGILILAAILGGGVVSFIMAHFEYFSWPTVLNVELLKNIGRASLFILYPVTFFLLYQTHKVHGAYQREEDDDRSYELYRQTFKTLEYATILYNISSALTLFTLFVGVSYLGPLLRSETAIHIPFYDIALFLALILGQILVLKTTQKVRQYKLSAMPTIEEMKDYALSYDEGELQAHYEQSFLTLFNLNQRLIPGLYVLLFILGAGTPMQVVSGMIVLTIIFVYINVDSYQAVKRYFK</sequence>
<dbReference type="InterPro" id="IPR021509">
    <property type="entry name" value="DUF3169"/>
</dbReference>